<evidence type="ECO:0000313" key="2">
    <source>
        <dbReference type="EMBL" id="KAG0662438.1"/>
    </source>
</evidence>
<organism evidence="2 3">
    <name type="scientific">Maudiozyma exigua</name>
    <name type="common">Yeast</name>
    <name type="synonym">Kazachstania exigua</name>
    <dbReference type="NCBI Taxonomy" id="34358"/>
    <lineage>
        <taxon>Eukaryota</taxon>
        <taxon>Fungi</taxon>
        <taxon>Dikarya</taxon>
        <taxon>Ascomycota</taxon>
        <taxon>Saccharomycotina</taxon>
        <taxon>Saccharomycetes</taxon>
        <taxon>Saccharomycetales</taxon>
        <taxon>Saccharomycetaceae</taxon>
        <taxon>Maudiozyma</taxon>
    </lineage>
</organism>
<proteinExistence type="predicted"/>
<dbReference type="EMBL" id="PUHR01000145">
    <property type="protein sequence ID" value="KAG0662438.1"/>
    <property type="molecule type" value="Genomic_DNA"/>
</dbReference>
<comment type="caution">
    <text evidence="2">The sequence shown here is derived from an EMBL/GenBank/DDBJ whole genome shotgun (WGS) entry which is preliminary data.</text>
</comment>
<dbReference type="AlphaFoldDB" id="A0A9P7B7K3"/>
<accession>A0A9P7B7K3</accession>
<feature type="region of interest" description="Disordered" evidence="1">
    <location>
        <begin position="20"/>
        <end position="56"/>
    </location>
</feature>
<sequence>LLPFTGEYIYSNYENNIFSRNGELKDNKNKKNDKNDKNDKNKKNKRNKKSNIEQQQ</sequence>
<evidence type="ECO:0000313" key="3">
    <source>
        <dbReference type="Proteomes" id="UP000750334"/>
    </source>
</evidence>
<protein>
    <submittedName>
        <fullName evidence="2">Uncharacterized protein</fullName>
    </submittedName>
</protein>
<dbReference type="Proteomes" id="UP000750334">
    <property type="component" value="Unassembled WGS sequence"/>
</dbReference>
<reference evidence="2 3" key="1">
    <citation type="submission" date="2020-11" db="EMBL/GenBank/DDBJ databases">
        <title>Kefir isolates.</title>
        <authorList>
            <person name="Marcisauskas S."/>
            <person name="Kim Y."/>
            <person name="Blasche S."/>
        </authorList>
    </citation>
    <scope>NUCLEOTIDE SEQUENCE [LARGE SCALE GENOMIC DNA]</scope>
    <source>
        <strain evidence="2 3">OG2</strain>
    </source>
</reference>
<evidence type="ECO:0000256" key="1">
    <source>
        <dbReference type="SAM" id="MobiDB-lite"/>
    </source>
</evidence>
<name>A0A9P7B7K3_MAUEX</name>
<feature type="compositionally biased region" description="Basic and acidic residues" evidence="1">
    <location>
        <begin position="22"/>
        <end position="41"/>
    </location>
</feature>
<feature type="non-terminal residue" evidence="2">
    <location>
        <position position="1"/>
    </location>
</feature>
<gene>
    <name evidence="2" type="ORF">C6P45_001091</name>
</gene>
<keyword evidence="3" id="KW-1185">Reference proteome</keyword>